<name>A0A7J3M2L5_ARCFL</name>
<sequence length="140" mass="15800">MSEIEEKVAILQQLQREFEVLQRRIVELELLANEYRKAVSSLEFLKSSESIVNALINFGGGVFGYAEIKESKKFLVNVGSGIVIEKSVDDALSFVKQRLEEVEKASAEATNALRNVAIEANKIQQELAELSKKEREKKEK</sequence>
<evidence type="ECO:0000256" key="5">
    <source>
        <dbReference type="ARBA" id="ARBA00044156"/>
    </source>
</evidence>
<evidence type="ECO:0000256" key="3">
    <source>
        <dbReference type="ARBA" id="ARBA00023186"/>
    </source>
</evidence>
<protein>
    <recommendedName>
        <fullName evidence="5 7">Prefoldin subunit alpha</fullName>
    </recommendedName>
    <alternativeName>
        <fullName evidence="6 7">GimC subunit alpha</fullName>
    </alternativeName>
</protein>
<dbReference type="Gene3D" id="1.10.287.370">
    <property type="match status" value="1"/>
</dbReference>
<proteinExistence type="inferred from homology"/>
<keyword evidence="8" id="KW-0175">Coiled coil</keyword>
<dbReference type="GO" id="GO:0051082">
    <property type="term" value="F:unfolded protein binding"/>
    <property type="evidence" value="ECO:0007669"/>
    <property type="project" value="UniProtKB-UniRule"/>
</dbReference>
<keyword evidence="7" id="KW-0963">Cytoplasm</keyword>
<dbReference type="SUPFAM" id="SSF46579">
    <property type="entry name" value="Prefoldin"/>
    <property type="match status" value="1"/>
</dbReference>
<dbReference type="InterPro" id="IPR009053">
    <property type="entry name" value="Prefoldin"/>
</dbReference>
<comment type="subcellular location">
    <subcellularLocation>
        <location evidence="7">Cytoplasm</location>
    </subcellularLocation>
</comment>
<accession>A0A7J3M2L5</accession>
<feature type="coiled-coil region" evidence="8">
    <location>
        <begin position="92"/>
        <end position="140"/>
    </location>
</feature>
<keyword evidence="3 7" id="KW-0143">Chaperone</keyword>
<evidence type="ECO:0000313" key="9">
    <source>
        <dbReference type="EMBL" id="HGT83113.1"/>
    </source>
</evidence>
<evidence type="ECO:0000256" key="8">
    <source>
        <dbReference type="SAM" id="Coils"/>
    </source>
</evidence>
<dbReference type="GO" id="GO:0006457">
    <property type="term" value="P:protein folding"/>
    <property type="evidence" value="ECO:0007669"/>
    <property type="project" value="UniProtKB-UniRule"/>
</dbReference>
<evidence type="ECO:0000256" key="6">
    <source>
        <dbReference type="ARBA" id="ARBA00044231"/>
    </source>
</evidence>
<evidence type="ECO:0000256" key="2">
    <source>
        <dbReference type="ARBA" id="ARBA00011716"/>
    </source>
</evidence>
<comment type="function">
    <text evidence="4 7">Molecular chaperone capable of stabilizing a range of proteins. Seems to fulfill an ATP-independent, HSP70-like function in archaeal de novo protein folding.</text>
</comment>
<dbReference type="GO" id="GO:0005737">
    <property type="term" value="C:cytoplasm"/>
    <property type="evidence" value="ECO:0007669"/>
    <property type="project" value="UniProtKB-SubCell"/>
</dbReference>
<dbReference type="InterPro" id="IPR011599">
    <property type="entry name" value="PFD_alpha_archaea"/>
</dbReference>
<evidence type="ECO:0000256" key="4">
    <source>
        <dbReference type="ARBA" id="ARBA00025077"/>
    </source>
</evidence>
<dbReference type="InterPro" id="IPR004127">
    <property type="entry name" value="Prefoldin_subunit_alpha"/>
</dbReference>
<evidence type="ECO:0000256" key="1">
    <source>
        <dbReference type="ARBA" id="ARBA00010048"/>
    </source>
</evidence>
<evidence type="ECO:0000256" key="7">
    <source>
        <dbReference type="HAMAP-Rule" id="MF_00308"/>
    </source>
</evidence>
<gene>
    <name evidence="7" type="primary">pfdA</name>
    <name evidence="9" type="ORF">ENT52_05245</name>
</gene>
<dbReference type="GO" id="GO:0016272">
    <property type="term" value="C:prefoldin complex"/>
    <property type="evidence" value="ECO:0007669"/>
    <property type="project" value="UniProtKB-UniRule"/>
</dbReference>
<comment type="caution">
    <text evidence="9">The sequence shown here is derived from an EMBL/GenBank/DDBJ whole genome shotgun (WGS) entry which is preliminary data.</text>
</comment>
<comment type="similarity">
    <text evidence="1">Belongs to the prefoldin subunit alpha family.</text>
</comment>
<dbReference type="Pfam" id="PF02996">
    <property type="entry name" value="Prefoldin"/>
    <property type="match status" value="1"/>
</dbReference>
<dbReference type="HAMAP" id="MF_00308">
    <property type="entry name" value="PfdA"/>
    <property type="match status" value="1"/>
</dbReference>
<dbReference type="PANTHER" id="PTHR12674">
    <property type="entry name" value="PREFOLDIN SUBUNIT 5"/>
    <property type="match status" value="1"/>
</dbReference>
<dbReference type="NCBIfam" id="TIGR00293">
    <property type="entry name" value="prefoldin subunit alpha"/>
    <property type="match status" value="1"/>
</dbReference>
<comment type="similarity">
    <text evidence="7">Belongs to the prefoldin alpha subunit family.</text>
</comment>
<dbReference type="AlphaFoldDB" id="A0A7J3M2L5"/>
<organism evidence="9">
    <name type="scientific">Archaeoglobus fulgidus</name>
    <dbReference type="NCBI Taxonomy" id="2234"/>
    <lineage>
        <taxon>Archaea</taxon>
        <taxon>Methanobacteriati</taxon>
        <taxon>Methanobacteriota</taxon>
        <taxon>Archaeoglobi</taxon>
        <taxon>Archaeoglobales</taxon>
        <taxon>Archaeoglobaceae</taxon>
        <taxon>Archaeoglobus</taxon>
    </lineage>
</organism>
<dbReference type="EMBL" id="DSYZ01000098">
    <property type="protein sequence ID" value="HGT83113.1"/>
    <property type="molecule type" value="Genomic_DNA"/>
</dbReference>
<comment type="subunit">
    <text evidence="2 7">Heterohexamer of two alpha and four beta subunits.</text>
</comment>
<dbReference type="CDD" id="cd23160">
    <property type="entry name" value="Prefoldin_alpha_GimC"/>
    <property type="match status" value="1"/>
</dbReference>
<dbReference type="PANTHER" id="PTHR12674:SF2">
    <property type="entry name" value="PREFOLDIN SUBUNIT 5"/>
    <property type="match status" value="1"/>
</dbReference>
<reference evidence="9" key="1">
    <citation type="journal article" date="2020" name="mSystems">
        <title>Genome- and Community-Level Interaction Insights into Carbon Utilization and Element Cycling Functions of Hydrothermarchaeota in Hydrothermal Sediment.</title>
        <authorList>
            <person name="Zhou Z."/>
            <person name="Liu Y."/>
            <person name="Xu W."/>
            <person name="Pan J."/>
            <person name="Luo Z.H."/>
            <person name="Li M."/>
        </authorList>
    </citation>
    <scope>NUCLEOTIDE SEQUENCE [LARGE SCALE GENOMIC DNA]</scope>
    <source>
        <strain evidence="9">SpSt-587</strain>
    </source>
</reference>
<feature type="coiled-coil region" evidence="8">
    <location>
        <begin position="4"/>
        <end position="38"/>
    </location>
</feature>